<proteinExistence type="predicted"/>
<comment type="caution">
    <text evidence="4">The sequence shown here is derived from an EMBL/GenBank/DDBJ whole genome shotgun (WGS) entry which is preliminary data.</text>
</comment>
<reference evidence="5" key="1">
    <citation type="submission" date="2024-04" db="EMBL/GenBank/DDBJ databases">
        <title>Salinicola lusitanus LLJ914,a marine bacterium isolated from the Okinawa Trough.</title>
        <authorList>
            <person name="Li J."/>
        </authorList>
    </citation>
    <scope>NUCLEOTIDE SEQUENCE [LARGE SCALE GENOMIC DNA]</scope>
</reference>
<dbReference type="GO" id="GO:0003779">
    <property type="term" value="F:actin binding"/>
    <property type="evidence" value="ECO:0007669"/>
    <property type="project" value="InterPro"/>
</dbReference>
<feature type="domain" description="Calponin-homology (CH)" evidence="2">
    <location>
        <begin position="12"/>
        <end position="129"/>
    </location>
</feature>
<dbReference type="Pfam" id="PF00595">
    <property type="entry name" value="PDZ"/>
    <property type="match status" value="1"/>
</dbReference>
<feature type="compositionally biased region" description="Basic and acidic residues" evidence="1">
    <location>
        <begin position="271"/>
        <end position="286"/>
    </location>
</feature>
<dbReference type="FunFam" id="1.10.418.10:FF:000038">
    <property type="entry name" value="LIM and calponin homology domains-containing protein 1"/>
    <property type="match status" value="1"/>
</dbReference>
<evidence type="ECO:0000313" key="5">
    <source>
        <dbReference type="Proteomes" id="UP001460270"/>
    </source>
</evidence>
<dbReference type="InterPro" id="IPR001997">
    <property type="entry name" value="Calponin/LIMCH1"/>
</dbReference>
<dbReference type="Pfam" id="PF00307">
    <property type="entry name" value="CH"/>
    <property type="match status" value="1"/>
</dbReference>
<sequence>MEWRQQTSLSCADAFTEAQRWIEEVTGKSFDCSDFRAALENGVLLCDLINKIKPGIIKRVNRLSTPIAGLDNVSVFLKACGKLGLNESQLFHPGDLQDLSTRVTLKRDEGSRRLKNVLITIYWLGRKANQDLLYEGPQLNFKSFEGLLGLALSRGSDESSARGRATRDRVQWTVWTLRKSEQQPQTVKAVAKVKQAKAEKGCTSPMSRSKSLTDIPMVYPARNVPEEEKTNIDEAPDPGTIQFKRKNSATKDTEAQWHEDLNKWKSRRRSSKAEGLRTSQDREHVIHQMTNGSKTTYQKTVSQGGPMKRDQPSQHSHNPTSHPYSTTSPTKSSRANLRPHTRALLARSYATDMPYNSPPSYCPQTSGHIQGPTVGSMSEPMTNILDKDNYMAALASVGTAATTPSMENPFSSQTHVKDLPVMSREITKLNAAAEELTLANHAEVYAVNDPTKTIIQNEKYELKMDPINGQGFEKFISRSGTWSGSASLPRGYRRSEVSSRLSSVISARPFGTKPSRAPSLPRLCNVDDNQMNCLSNNKISPPVTSLKRQTATAHLKGHAPVMQTGLSAEQKNCASLSSEVQTSRFHPHPLVQVMPQSQLCTAHVPQLSCSKLVMETNALANVDHSDMRVCLTLKPNSRQDFGFQTHWDSTGARVKSIQPGSPAELCHLCINDEIIAIDGVSVTQLNFNQWKNKMTSALQTGTLNMDIRRYGNRGGSESAISDLQVPSLSPSSGNWSWDRDEERRRQEKWQEEQERLLQEKYQRDQERLEAEWKKHSKMLQVTRKRNLKWLTVTIINRECA</sequence>
<feature type="domain" description="PDZ" evidence="3">
    <location>
        <begin position="630"/>
        <end position="709"/>
    </location>
</feature>
<dbReference type="PRINTS" id="PR00889">
    <property type="entry name" value="CALPONIN"/>
</dbReference>
<evidence type="ECO:0000256" key="1">
    <source>
        <dbReference type="SAM" id="MobiDB-lite"/>
    </source>
</evidence>
<dbReference type="PANTHER" id="PTHR46767">
    <property type="entry name" value="LIM DOMAIN ONLY PROTEIN 7"/>
    <property type="match status" value="1"/>
</dbReference>
<dbReference type="InterPro" id="IPR001478">
    <property type="entry name" value="PDZ"/>
</dbReference>
<dbReference type="InterPro" id="IPR029978">
    <property type="entry name" value="LMO-7"/>
</dbReference>
<keyword evidence="5" id="KW-1185">Reference proteome</keyword>
<dbReference type="Gene3D" id="2.30.42.10">
    <property type="match status" value="1"/>
</dbReference>
<protein>
    <recommendedName>
        <fullName evidence="6">LIM domain only protein 7</fullName>
    </recommendedName>
</protein>
<evidence type="ECO:0000313" key="4">
    <source>
        <dbReference type="EMBL" id="KAK7913265.1"/>
    </source>
</evidence>
<dbReference type="SMART" id="SM00033">
    <property type="entry name" value="CH"/>
    <property type="match status" value="1"/>
</dbReference>
<dbReference type="CDD" id="cd00136">
    <property type="entry name" value="PDZ_canonical"/>
    <property type="match status" value="1"/>
</dbReference>
<dbReference type="GO" id="GO:0023051">
    <property type="term" value="P:regulation of signaling"/>
    <property type="evidence" value="ECO:0007669"/>
    <property type="project" value="InterPro"/>
</dbReference>
<dbReference type="PROSITE" id="PS50106">
    <property type="entry name" value="PDZ"/>
    <property type="match status" value="1"/>
</dbReference>
<dbReference type="SMART" id="SM00228">
    <property type="entry name" value="PDZ"/>
    <property type="match status" value="1"/>
</dbReference>
<dbReference type="InterPro" id="IPR031865">
    <property type="entry name" value="DUF4757"/>
</dbReference>
<feature type="compositionally biased region" description="Polar residues" evidence="1">
    <location>
        <begin position="288"/>
        <end position="303"/>
    </location>
</feature>
<feature type="region of interest" description="Disordered" evidence="1">
    <location>
        <begin position="718"/>
        <end position="740"/>
    </location>
</feature>
<feature type="compositionally biased region" description="Basic and acidic residues" evidence="1">
    <location>
        <begin position="249"/>
        <end position="263"/>
    </location>
</feature>
<dbReference type="InterPro" id="IPR001715">
    <property type="entry name" value="CH_dom"/>
</dbReference>
<dbReference type="InterPro" id="IPR036872">
    <property type="entry name" value="CH_dom_sf"/>
</dbReference>
<dbReference type="GO" id="GO:0031032">
    <property type="term" value="P:actomyosin structure organization"/>
    <property type="evidence" value="ECO:0007669"/>
    <property type="project" value="InterPro"/>
</dbReference>
<organism evidence="4 5">
    <name type="scientific">Mugilogobius chulae</name>
    <name type="common">yellowstripe goby</name>
    <dbReference type="NCBI Taxonomy" id="88201"/>
    <lineage>
        <taxon>Eukaryota</taxon>
        <taxon>Metazoa</taxon>
        <taxon>Chordata</taxon>
        <taxon>Craniata</taxon>
        <taxon>Vertebrata</taxon>
        <taxon>Euteleostomi</taxon>
        <taxon>Actinopterygii</taxon>
        <taxon>Neopterygii</taxon>
        <taxon>Teleostei</taxon>
        <taxon>Neoteleostei</taxon>
        <taxon>Acanthomorphata</taxon>
        <taxon>Gobiaria</taxon>
        <taxon>Gobiiformes</taxon>
        <taxon>Gobioidei</taxon>
        <taxon>Gobiidae</taxon>
        <taxon>Gobionellinae</taxon>
        <taxon>Mugilogobius</taxon>
    </lineage>
</organism>
<dbReference type="PROSITE" id="PS50021">
    <property type="entry name" value="CH"/>
    <property type="match status" value="1"/>
</dbReference>
<dbReference type="AlphaFoldDB" id="A0AAW0NZL1"/>
<dbReference type="InterPro" id="IPR003096">
    <property type="entry name" value="SM22_calponin"/>
</dbReference>
<evidence type="ECO:0000259" key="2">
    <source>
        <dbReference type="PROSITE" id="PS50021"/>
    </source>
</evidence>
<dbReference type="EMBL" id="JBBPFD010000009">
    <property type="protein sequence ID" value="KAK7913265.1"/>
    <property type="molecule type" value="Genomic_DNA"/>
</dbReference>
<dbReference type="SUPFAM" id="SSF50156">
    <property type="entry name" value="PDZ domain-like"/>
    <property type="match status" value="1"/>
</dbReference>
<feature type="region of interest" description="Disordered" evidence="1">
    <location>
        <begin position="226"/>
        <end position="337"/>
    </location>
</feature>
<dbReference type="Gene3D" id="1.10.418.10">
    <property type="entry name" value="Calponin-like domain"/>
    <property type="match status" value="1"/>
</dbReference>
<evidence type="ECO:0000259" key="3">
    <source>
        <dbReference type="PROSITE" id="PS50106"/>
    </source>
</evidence>
<accession>A0AAW0NZL1</accession>
<dbReference type="GO" id="GO:0030155">
    <property type="term" value="P:regulation of cell adhesion"/>
    <property type="evidence" value="ECO:0007669"/>
    <property type="project" value="InterPro"/>
</dbReference>
<dbReference type="InterPro" id="IPR036034">
    <property type="entry name" value="PDZ_sf"/>
</dbReference>
<dbReference type="Proteomes" id="UP001460270">
    <property type="component" value="Unassembled WGS sequence"/>
</dbReference>
<dbReference type="SUPFAM" id="SSF47576">
    <property type="entry name" value="Calponin-homology domain, CH-domain"/>
    <property type="match status" value="1"/>
</dbReference>
<feature type="compositionally biased region" description="Polar residues" evidence="1">
    <location>
        <begin position="718"/>
        <end position="735"/>
    </location>
</feature>
<feature type="compositionally biased region" description="Low complexity" evidence="1">
    <location>
        <begin position="315"/>
        <end position="333"/>
    </location>
</feature>
<evidence type="ECO:0008006" key="6">
    <source>
        <dbReference type="Google" id="ProtNLM"/>
    </source>
</evidence>
<dbReference type="Pfam" id="PF15949">
    <property type="entry name" value="DUF4757"/>
    <property type="match status" value="1"/>
</dbReference>
<dbReference type="PRINTS" id="PR00888">
    <property type="entry name" value="SM22CALPONIN"/>
</dbReference>
<name>A0AAW0NZL1_9GOBI</name>
<dbReference type="PANTHER" id="PTHR46767:SF2">
    <property type="entry name" value="LIM DOMAIN 7B"/>
    <property type="match status" value="1"/>
</dbReference>
<gene>
    <name evidence="4" type="ORF">WMY93_013476</name>
</gene>